<keyword evidence="11" id="KW-0407">Ion channel</keyword>
<evidence type="ECO:0000256" key="1">
    <source>
        <dbReference type="ARBA" id="ARBA00004141"/>
    </source>
</evidence>
<dbReference type="OrthoDB" id="415460at2759"/>
<evidence type="ECO:0000256" key="2">
    <source>
        <dbReference type="ARBA" id="ARBA00022448"/>
    </source>
</evidence>
<dbReference type="AlphaFoldDB" id="A0A067CAG8"/>
<dbReference type="PANTHER" id="PTHR11537:SF254">
    <property type="entry name" value="POTASSIUM VOLTAGE-GATED CHANNEL PROTEIN SHAB"/>
    <property type="match status" value="1"/>
</dbReference>
<dbReference type="Gene3D" id="1.10.287.70">
    <property type="match status" value="1"/>
</dbReference>
<evidence type="ECO:0000256" key="8">
    <source>
        <dbReference type="ARBA" id="ARBA00022989"/>
    </source>
</evidence>
<dbReference type="VEuPathDB" id="FungiDB:SPRG_07092"/>
<keyword evidence="6" id="KW-0851">Voltage-gated channel</keyword>
<feature type="transmembrane region" description="Helical" evidence="13">
    <location>
        <begin position="222"/>
        <end position="251"/>
    </location>
</feature>
<gene>
    <name evidence="15" type="ORF">SPRG_07092</name>
</gene>
<evidence type="ECO:0000256" key="9">
    <source>
        <dbReference type="ARBA" id="ARBA00023065"/>
    </source>
</evidence>
<evidence type="ECO:0000256" key="11">
    <source>
        <dbReference type="ARBA" id="ARBA00023303"/>
    </source>
</evidence>
<evidence type="ECO:0000256" key="4">
    <source>
        <dbReference type="ARBA" id="ARBA00022692"/>
    </source>
</evidence>
<dbReference type="SUPFAM" id="SSF81324">
    <property type="entry name" value="Voltage-gated potassium channels"/>
    <property type="match status" value="1"/>
</dbReference>
<sequence length="332" mass="37067">MLEVTPLLPVQVSPRPATLRALIWHVDPGLLYLIVINVLVTVYGSASSSPPDAGIRMVVAFSTAVFLFEYLLRLWSCVEDRRFASNAVLGRLAWMRRPMSLIDLVALVPYVVEAIACYSAVYDYHITGLRLLRVLAFLRIERSYDAVKRLRIIFRKKRHELFVITYLTGAVILLSGITIFFLEQEAQPKVFSSIGVGAWWAVETITSLGYGDAVPRTVAGRIFASVVALWGIDLFAIPGAILGSGFVEVMLKHQTAKERRANAEWLQHACTRLHVPFFAELDLPSRSESSTTSSPPPSPSSTSEYARTCFSSAHFERVAETQERLVLQLHTK</sequence>
<dbReference type="InterPro" id="IPR005821">
    <property type="entry name" value="Ion_trans_dom"/>
</dbReference>
<keyword evidence="8 13" id="KW-1133">Transmembrane helix</keyword>
<dbReference type="RefSeq" id="XP_012201935.1">
    <property type="nucleotide sequence ID" value="XM_012346545.1"/>
</dbReference>
<reference evidence="15 16" key="1">
    <citation type="journal article" date="2013" name="PLoS Genet.">
        <title>Distinctive expansion of potential virulence genes in the genome of the oomycete fish pathogen Saprolegnia parasitica.</title>
        <authorList>
            <person name="Jiang R.H."/>
            <person name="de Bruijn I."/>
            <person name="Haas B.J."/>
            <person name="Belmonte R."/>
            <person name="Lobach L."/>
            <person name="Christie J."/>
            <person name="van den Ackerveken G."/>
            <person name="Bottin A."/>
            <person name="Bulone V."/>
            <person name="Diaz-Moreno S.M."/>
            <person name="Dumas B."/>
            <person name="Fan L."/>
            <person name="Gaulin E."/>
            <person name="Govers F."/>
            <person name="Grenville-Briggs L.J."/>
            <person name="Horner N.R."/>
            <person name="Levin J.Z."/>
            <person name="Mammella M."/>
            <person name="Meijer H.J."/>
            <person name="Morris P."/>
            <person name="Nusbaum C."/>
            <person name="Oome S."/>
            <person name="Phillips A.J."/>
            <person name="van Rooyen D."/>
            <person name="Rzeszutek E."/>
            <person name="Saraiva M."/>
            <person name="Secombes C.J."/>
            <person name="Seidl M.F."/>
            <person name="Snel B."/>
            <person name="Stassen J.H."/>
            <person name="Sykes S."/>
            <person name="Tripathy S."/>
            <person name="van den Berg H."/>
            <person name="Vega-Arreguin J.C."/>
            <person name="Wawra S."/>
            <person name="Young S.K."/>
            <person name="Zeng Q."/>
            <person name="Dieguez-Uribeondo J."/>
            <person name="Russ C."/>
            <person name="Tyler B.M."/>
            <person name="van West P."/>
        </authorList>
    </citation>
    <scope>NUCLEOTIDE SEQUENCE [LARGE SCALE GENOMIC DNA]</scope>
    <source>
        <strain evidence="15 16">CBS 223.65</strain>
    </source>
</reference>
<feature type="transmembrane region" description="Helical" evidence="13">
    <location>
        <begin position="53"/>
        <end position="72"/>
    </location>
</feature>
<keyword evidence="5" id="KW-0631">Potassium channel</keyword>
<dbReference type="GO" id="GO:0001508">
    <property type="term" value="P:action potential"/>
    <property type="evidence" value="ECO:0007669"/>
    <property type="project" value="TreeGrafter"/>
</dbReference>
<keyword evidence="10 13" id="KW-0472">Membrane</keyword>
<evidence type="ECO:0000313" key="16">
    <source>
        <dbReference type="Proteomes" id="UP000030745"/>
    </source>
</evidence>
<evidence type="ECO:0000256" key="6">
    <source>
        <dbReference type="ARBA" id="ARBA00022882"/>
    </source>
</evidence>
<dbReference type="Proteomes" id="UP000030745">
    <property type="component" value="Unassembled WGS sequence"/>
</dbReference>
<dbReference type="InterPro" id="IPR027359">
    <property type="entry name" value="Volt_channel_dom_sf"/>
</dbReference>
<dbReference type="KEGG" id="spar:SPRG_07092"/>
<evidence type="ECO:0000259" key="14">
    <source>
        <dbReference type="Pfam" id="PF00520"/>
    </source>
</evidence>
<proteinExistence type="predicted"/>
<keyword evidence="2" id="KW-0813">Transport</keyword>
<feature type="domain" description="Ion transport" evidence="14">
    <location>
        <begin position="31"/>
        <end position="249"/>
    </location>
</feature>
<feature type="transmembrane region" description="Helical" evidence="13">
    <location>
        <begin position="29"/>
        <end position="47"/>
    </location>
</feature>
<evidence type="ECO:0000256" key="10">
    <source>
        <dbReference type="ARBA" id="ARBA00023136"/>
    </source>
</evidence>
<evidence type="ECO:0000256" key="7">
    <source>
        <dbReference type="ARBA" id="ARBA00022958"/>
    </source>
</evidence>
<dbReference type="GeneID" id="24129394"/>
<feature type="transmembrane region" description="Helical" evidence="13">
    <location>
        <begin position="161"/>
        <end position="182"/>
    </location>
</feature>
<dbReference type="PRINTS" id="PR00169">
    <property type="entry name" value="KCHANNEL"/>
</dbReference>
<dbReference type="STRING" id="695850.A0A067CAG8"/>
<keyword evidence="4 13" id="KW-0812">Transmembrane</keyword>
<dbReference type="OMA" id="WLQHACT"/>
<organism evidence="15 16">
    <name type="scientific">Saprolegnia parasitica (strain CBS 223.65)</name>
    <dbReference type="NCBI Taxonomy" id="695850"/>
    <lineage>
        <taxon>Eukaryota</taxon>
        <taxon>Sar</taxon>
        <taxon>Stramenopiles</taxon>
        <taxon>Oomycota</taxon>
        <taxon>Saprolegniomycetes</taxon>
        <taxon>Saprolegniales</taxon>
        <taxon>Saprolegniaceae</taxon>
        <taxon>Saprolegnia</taxon>
    </lineage>
</organism>
<keyword evidence="7" id="KW-0630">Potassium</keyword>
<dbReference type="PANTHER" id="PTHR11537">
    <property type="entry name" value="VOLTAGE-GATED POTASSIUM CHANNEL"/>
    <property type="match status" value="1"/>
</dbReference>
<comment type="subcellular location">
    <subcellularLocation>
        <location evidence="1">Membrane</location>
        <topology evidence="1">Multi-pass membrane protein</topology>
    </subcellularLocation>
</comment>
<name>A0A067CAG8_SAPPC</name>
<evidence type="ECO:0000256" key="5">
    <source>
        <dbReference type="ARBA" id="ARBA00022826"/>
    </source>
</evidence>
<keyword evidence="3" id="KW-0633">Potassium transport</keyword>
<evidence type="ECO:0000256" key="13">
    <source>
        <dbReference type="SAM" id="Phobius"/>
    </source>
</evidence>
<accession>A0A067CAG8</accession>
<evidence type="ECO:0000313" key="15">
    <source>
        <dbReference type="EMBL" id="KDO27503.1"/>
    </source>
</evidence>
<dbReference type="InterPro" id="IPR028325">
    <property type="entry name" value="VG_K_chnl"/>
</dbReference>
<protein>
    <recommendedName>
        <fullName evidence="14">Ion transport domain-containing protein</fullName>
    </recommendedName>
</protein>
<dbReference type="GO" id="GO:0005249">
    <property type="term" value="F:voltage-gated potassium channel activity"/>
    <property type="evidence" value="ECO:0007669"/>
    <property type="project" value="InterPro"/>
</dbReference>
<keyword evidence="9" id="KW-0406">Ion transport</keyword>
<dbReference type="GO" id="GO:0008076">
    <property type="term" value="C:voltage-gated potassium channel complex"/>
    <property type="evidence" value="ECO:0007669"/>
    <property type="project" value="InterPro"/>
</dbReference>
<keyword evidence="16" id="KW-1185">Reference proteome</keyword>
<evidence type="ECO:0000256" key="3">
    <source>
        <dbReference type="ARBA" id="ARBA00022538"/>
    </source>
</evidence>
<feature type="region of interest" description="Disordered" evidence="12">
    <location>
        <begin position="286"/>
        <end position="305"/>
    </location>
</feature>
<dbReference type="Gene3D" id="1.20.120.350">
    <property type="entry name" value="Voltage-gated potassium channels. Chain C"/>
    <property type="match status" value="1"/>
</dbReference>
<dbReference type="EMBL" id="KK583217">
    <property type="protein sequence ID" value="KDO27503.1"/>
    <property type="molecule type" value="Genomic_DNA"/>
</dbReference>
<evidence type="ECO:0000256" key="12">
    <source>
        <dbReference type="SAM" id="MobiDB-lite"/>
    </source>
</evidence>
<dbReference type="Pfam" id="PF00520">
    <property type="entry name" value="Ion_trans"/>
    <property type="match status" value="1"/>
</dbReference>